<comment type="caution">
    <text evidence="1">The sequence shown here is derived from an EMBL/GenBank/DDBJ whole genome shotgun (WGS) entry which is preliminary data.</text>
</comment>
<proteinExistence type="predicted"/>
<protein>
    <submittedName>
        <fullName evidence="1">Uncharacterized protein</fullName>
    </submittedName>
</protein>
<dbReference type="EMBL" id="AEAI01004581">
    <property type="protein sequence ID" value="EGH49684.1"/>
    <property type="molecule type" value="Genomic_DNA"/>
</dbReference>
<feature type="non-terminal residue" evidence="1">
    <location>
        <position position="1"/>
    </location>
</feature>
<name>F3GRI1_PSESJ</name>
<reference evidence="1 2" key="1">
    <citation type="journal article" date="2011" name="PLoS Pathog.">
        <title>Dynamic evolution of pathogenicity revealed by sequencing and comparative genomics of 19 Pseudomonas syringae isolates.</title>
        <authorList>
            <person name="Baltrus D.A."/>
            <person name="Nishimura M.T."/>
            <person name="Romanchuk A."/>
            <person name="Chang J.H."/>
            <person name="Mukhtar M.S."/>
            <person name="Cherkis K."/>
            <person name="Roach J."/>
            <person name="Grant S.R."/>
            <person name="Jones C.D."/>
            <person name="Dangl J.L."/>
        </authorList>
    </citation>
    <scope>NUCLEOTIDE SEQUENCE [LARGE SCALE GENOMIC DNA]</scope>
    <source>
        <strain evidence="1 2">1704B</strain>
    </source>
</reference>
<feature type="non-terminal residue" evidence="1">
    <location>
        <position position="39"/>
    </location>
</feature>
<evidence type="ECO:0000313" key="1">
    <source>
        <dbReference type="EMBL" id="EGH49684.1"/>
    </source>
</evidence>
<organism evidence="1 2">
    <name type="scientific">Pseudomonas syringae pv. pisi str. 1704B</name>
    <dbReference type="NCBI Taxonomy" id="629263"/>
    <lineage>
        <taxon>Bacteria</taxon>
        <taxon>Pseudomonadati</taxon>
        <taxon>Pseudomonadota</taxon>
        <taxon>Gammaproteobacteria</taxon>
        <taxon>Pseudomonadales</taxon>
        <taxon>Pseudomonadaceae</taxon>
        <taxon>Pseudomonas</taxon>
        <taxon>Pseudomonas syringae</taxon>
    </lineage>
</organism>
<keyword evidence="2" id="KW-1185">Reference proteome</keyword>
<accession>F3GRI1</accession>
<gene>
    <name evidence="1" type="ORF">PSYPI_47758</name>
</gene>
<evidence type="ECO:0000313" key="2">
    <source>
        <dbReference type="Proteomes" id="UP000004986"/>
    </source>
</evidence>
<dbReference type="Proteomes" id="UP000004986">
    <property type="component" value="Unassembled WGS sequence"/>
</dbReference>
<dbReference type="AlphaFoldDB" id="F3GRI1"/>
<sequence length="39" mass="4625">DRQADTTYLESGPSHVFMTWWHRTQFDTPYCVRTAFTGD</sequence>